<reference evidence="2" key="1">
    <citation type="submission" date="2013-09" db="EMBL/GenBank/DDBJ databases">
        <title>The Genome Sequence of Anopheles culicifacies species A.</title>
        <authorList>
            <consortium name="The Broad Institute Genomics Platform"/>
            <person name="Neafsey D.E."/>
            <person name="Besansky N."/>
            <person name="Howell P."/>
            <person name="Walton C."/>
            <person name="Young S.K."/>
            <person name="Zeng Q."/>
            <person name="Gargeya S."/>
            <person name="Fitzgerald M."/>
            <person name="Haas B."/>
            <person name="Abouelleil A."/>
            <person name="Allen A.W."/>
            <person name="Alvarado L."/>
            <person name="Arachchi H.M."/>
            <person name="Berlin A.M."/>
            <person name="Chapman S.B."/>
            <person name="Gainer-Dewar J."/>
            <person name="Goldberg J."/>
            <person name="Griggs A."/>
            <person name="Gujja S."/>
            <person name="Hansen M."/>
            <person name="Howarth C."/>
            <person name="Imamovic A."/>
            <person name="Ireland A."/>
            <person name="Larimer J."/>
            <person name="McCowan C."/>
            <person name="Murphy C."/>
            <person name="Pearson M."/>
            <person name="Poon T.W."/>
            <person name="Priest M."/>
            <person name="Roberts A."/>
            <person name="Saif S."/>
            <person name="Shea T."/>
            <person name="Sisk P."/>
            <person name="Sykes S."/>
            <person name="Wortman J."/>
            <person name="Nusbaum C."/>
            <person name="Birren B."/>
        </authorList>
    </citation>
    <scope>NUCLEOTIDE SEQUENCE [LARGE SCALE GENOMIC DNA]</scope>
    <source>
        <strain evidence="2">A-37</strain>
    </source>
</reference>
<reference evidence="1" key="2">
    <citation type="submission" date="2020-05" db="UniProtKB">
        <authorList>
            <consortium name="EnsemblMetazoa"/>
        </authorList>
    </citation>
    <scope>IDENTIFICATION</scope>
    <source>
        <strain evidence="1">A-37</strain>
    </source>
</reference>
<dbReference type="AlphaFoldDB" id="A0A182MLG0"/>
<organism evidence="1 2">
    <name type="scientific">Anopheles culicifacies</name>
    <dbReference type="NCBI Taxonomy" id="139723"/>
    <lineage>
        <taxon>Eukaryota</taxon>
        <taxon>Metazoa</taxon>
        <taxon>Ecdysozoa</taxon>
        <taxon>Arthropoda</taxon>
        <taxon>Hexapoda</taxon>
        <taxon>Insecta</taxon>
        <taxon>Pterygota</taxon>
        <taxon>Neoptera</taxon>
        <taxon>Endopterygota</taxon>
        <taxon>Diptera</taxon>
        <taxon>Nematocera</taxon>
        <taxon>Culicoidea</taxon>
        <taxon>Culicidae</taxon>
        <taxon>Anophelinae</taxon>
        <taxon>Anopheles</taxon>
        <taxon>culicifacies species complex</taxon>
    </lineage>
</organism>
<dbReference type="VEuPathDB" id="VectorBase:ACUA021111"/>
<proteinExistence type="predicted"/>
<dbReference type="EnsemblMetazoa" id="ACUA021111-RA">
    <property type="protein sequence ID" value="ACUA021111-PA"/>
    <property type="gene ID" value="ACUA021111"/>
</dbReference>
<evidence type="ECO:0000313" key="1">
    <source>
        <dbReference type="EnsemblMetazoa" id="ACUA021111-PA"/>
    </source>
</evidence>
<protein>
    <submittedName>
        <fullName evidence="1">Uncharacterized protein</fullName>
    </submittedName>
</protein>
<sequence length="131" mass="14495">MSWFSEVLLKRTWQGFKQHDTQYSYTAQQRFGKQVRHGNNFLASVFPLISVSLQQPFLSNSAREHTYPRSSTISDLPWIELRQESGSGSSSVSFATAAAIAAGSASGPARPGMYLALVQIIFLRSSSCDCR</sequence>
<evidence type="ECO:0000313" key="2">
    <source>
        <dbReference type="Proteomes" id="UP000075883"/>
    </source>
</evidence>
<name>A0A182MLG0_9DIPT</name>
<dbReference type="EMBL" id="AXCM01002210">
    <property type="status" value="NOT_ANNOTATED_CDS"/>
    <property type="molecule type" value="Genomic_DNA"/>
</dbReference>
<dbReference type="Proteomes" id="UP000075883">
    <property type="component" value="Unassembled WGS sequence"/>
</dbReference>
<keyword evidence="2" id="KW-1185">Reference proteome</keyword>
<accession>A0A182MLG0</accession>